<dbReference type="GO" id="GO:0005923">
    <property type="term" value="C:bicellular tight junction"/>
    <property type="evidence" value="ECO:0007669"/>
    <property type="project" value="TreeGrafter"/>
</dbReference>
<dbReference type="GO" id="GO:0098609">
    <property type="term" value="P:cell-cell adhesion"/>
    <property type="evidence" value="ECO:0007669"/>
    <property type="project" value="TreeGrafter"/>
</dbReference>
<feature type="compositionally biased region" description="Basic and acidic residues" evidence="1">
    <location>
        <begin position="229"/>
        <end position="240"/>
    </location>
</feature>
<proteinExistence type="predicted"/>
<dbReference type="PANTHER" id="PTHR13865:SF28">
    <property type="entry name" value="POLYCHAETOID, ISOFORM O"/>
    <property type="match status" value="1"/>
</dbReference>
<feature type="non-terminal residue" evidence="2">
    <location>
        <position position="1"/>
    </location>
</feature>
<evidence type="ECO:0000313" key="3">
    <source>
        <dbReference type="Proteomes" id="UP001152795"/>
    </source>
</evidence>
<dbReference type="GO" id="GO:0150105">
    <property type="term" value="P:protein localization to cell-cell junction"/>
    <property type="evidence" value="ECO:0007669"/>
    <property type="project" value="TreeGrafter"/>
</dbReference>
<evidence type="ECO:0000256" key="1">
    <source>
        <dbReference type="SAM" id="MobiDB-lite"/>
    </source>
</evidence>
<feature type="region of interest" description="Disordered" evidence="1">
    <location>
        <begin position="515"/>
        <end position="598"/>
    </location>
</feature>
<accession>A0A7D9JWM7</accession>
<keyword evidence="3" id="KW-1185">Reference proteome</keyword>
<feature type="compositionally biased region" description="Basic and acidic residues" evidence="1">
    <location>
        <begin position="589"/>
        <end position="598"/>
    </location>
</feature>
<dbReference type="InterPro" id="IPR001478">
    <property type="entry name" value="PDZ"/>
</dbReference>
<feature type="compositionally biased region" description="Polar residues" evidence="1">
    <location>
        <begin position="290"/>
        <end position="301"/>
    </location>
</feature>
<dbReference type="OrthoDB" id="418634at2759"/>
<feature type="region of interest" description="Disordered" evidence="1">
    <location>
        <begin position="222"/>
        <end position="242"/>
    </location>
</feature>
<feature type="region of interest" description="Disordered" evidence="1">
    <location>
        <begin position="283"/>
        <end position="315"/>
    </location>
</feature>
<dbReference type="GO" id="GO:0005886">
    <property type="term" value="C:plasma membrane"/>
    <property type="evidence" value="ECO:0007669"/>
    <property type="project" value="TreeGrafter"/>
</dbReference>
<gene>
    <name evidence="2" type="ORF">PACLA_8A062097</name>
</gene>
<dbReference type="PANTHER" id="PTHR13865">
    <property type="entry name" value="TIGHT JUNCTION PROTEIN"/>
    <property type="match status" value="1"/>
</dbReference>
<dbReference type="EMBL" id="CACRXK020023428">
    <property type="protein sequence ID" value="CAB4037750.1"/>
    <property type="molecule type" value="Genomic_DNA"/>
</dbReference>
<protein>
    <submittedName>
        <fullName evidence="2">Tight junction ZO-3 isoform X3</fullName>
    </submittedName>
</protein>
<feature type="compositionally biased region" description="Polar residues" evidence="1">
    <location>
        <begin position="575"/>
        <end position="587"/>
    </location>
</feature>
<dbReference type="Pfam" id="PF00595">
    <property type="entry name" value="PDZ"/>
    <property type="match status" value="1"/>
</dbReference>
<sequence length="598" mass="66985">DDLPEFELYLAPAIISGHNTVMVTKVDDRLMKQYNIRKYDDIVSVNQESVVGTDVEKVRKLLEEAETDLNLTLRRYKTPCEITFATEVPIPKRSKLGFGVQWGVYIKQLASGLAKESGNVETGDYINTINGKNLSKILSSALDKYSKRGEKMCMEVTRKLSPSVWKCPCHYNVMRKNNVILREKYPNRDSVISIESNHSFAGSSISSIPSYISSIDSASVCSPTTASESEGHSKTDRRFPDSYAMETGVPPTIAEESSTDDSVFHAARGRRVRSMTYLAKPKHIKKQDSLTRAQSLAHSLNSDTSSLRPRSTSRSSATICSNGSIVSVKQARPVSAAIQPVTFTVPVSKERSRVVRLDKRSEECLGMKINGGNCAGIYVTGFKKQSLAEEAGVRIGDRLLQLNSYTVSQVTLDYATRILRMLRNCNYIRMEVQNYTNVDDVLKEGILDSLYVRARVSHTAKSPTELTYSIGDKLRVTNTRANYDPAKETWQWHAVRERPGEDGTRKEGLIIAMNYSPELDDHSSPSKNVSTTRESEGDDASSVFSDDSLRNNHRRTRRNSSESLAKLRRYRTSKWRSSIESLGSETDSQTDRKFISLN</sequence>
<dbReference type="CDD" id="cd00136">
    <property type="entry name" value="PDZ_canonical"/>
    <property type="match status" value="1"/>
</dbReference>
<dbReference type="PROSITE" id="PS50106">
    <property type="entry name" value="PDZ"/>
    <property type="match status" value="2"/>
</dbReference>
<evidence type="ECO:0000313" key="2">
    <source>
        <dbReference type="EMBL" id="CAB4037750.1"/>
    </source>
</evidence>
<comment type="caution">
    <text evidence="2">The sequence shown here is derived from an EMBL/GenBank/DDBJ whole genome shotgun (WGS) entry which is preliminary data.</text>
</comment>
<dbReference type="GO" id="GO:0050839">
    <property type="term" value="F:cell adhesion molecule binding"/>
    <property type="evidence" value="ECO:0007669"/>
    <property type="project" value="TreeGrafter"/>
</dbReference>
<name>A0A7D9JWM7_PARCT</name>
<dbReference type="AlphaFoldDB" id="A0A7D9JWM7"/>
<dbReference type="SMART" id="SM00228">
    <property type="entry name" value="PDZ"/>
    <property type="match status" value="3"/>
</dbReference>
<dbReference type="SUPFAM" id="SSF50156">
    <property type="entry name" value="PDZ domain-like"/>
    <property type="match status" value="3"/>
</dbReference>
<dbReference type="GO" id="GO:0045216">
    <property type="term" value="P:cell-cell junction organization"/>
    <property type="evidence" value="ECO:0007669"/>
    <property type="project" value="TreeGrafter"/>
</dbReference>
<organism evidence="2 3">
    <name type="scientific">Paramuricea clavata</name>
    <name type="common">Red gorgonian</name>
    <name type="synonym">Violescent sea-whip</name>
    <dbReference type="NCBI Taxonomy" id="317549"/>
    <lineage>
        <taxon>Eukaryota</taxon>
        <taxon>Metazoa</taxon>
        <taxon>Cnidaria</taxon>
        <taxon>Anthozoa</taxon>
        <taxon>Octocorallia</taxon>
        <taxon>Malacalcyonacea</taxon>
        <taxon>Plexauridae</taxon>
        <taxon>Paramuricea</taxon>
    </lineage>
</organism>
<feature type="compositionally biased region" description="Low complexity" evidence="1">
    <location>
        <begin position="302"/>
        <end position="315"/>
    </location>
</feature>
<dbReference type="InterPro" id="IPR036034">
    <property type="entry name" value="PDZ_sf"/>
</dbReference>
<reference evidence="2" key="1">
    <citation type="submission" date="2020-04" db="EMBL/GenBank/DDBJ databases">
        <authorList>
            <person name="Alioto T."/>
            <person name="Alioto T."/>
            <person name="Gomez Garrido J."/>
        </authorList>
    </citation>
    <scope>NUCLEOTIDE SEQUENCE</scope>
    <source>
        <strain evidence="2">A484AB</strain>
    </source>
</reference>
<dbReference type="Gene3D" id="2.30.42.10">
    <property type="match status" value="2"/>
</dbReference>
<dbReference type="Proteomes" id="UP001152795">
    <property type="component" value="Unassembled WGS sequence"/>
</dbReference>
<dbReference type="Gene3D" id="2.30.30.40">
    <property type="entry name" value="SH3 Domains"/>
    <property type="match status" value="1"/>
</dbReference>